<dbReference type="AlphaFoldDB" id="A0A6C0BQY3"/>
<dbReference type="EMBL" id="MN739225">
    <property type="protein sequence ID" value="QHS94480.1"/>
    <property type="molecule type" value="Genomic_DNA"/>
</dbReference>
<evidence type="ECO:0000313" key="2">
    <source>
        <dbReference type="EMBL" id="QHS94480.1"/>
    </source>
</evidence>
<dbReference type="InterPro" id="IPR001763">
    <property type="entry name" value="Rhodanese-like_dom"/>
</dbReference>
<proteinExistence type="predicted"/>
<feature type="domain" description="Rhodanese" evidence="1">
    <location>
        <begin position="184"/>
        <end position="281"/>
    </location>
</feature>
<dbReference type="InterPro" id="IPR036873">
    <property type="entry name" value="Rhodanese-like_dom_sf"/>
</dbReference>
<protein>
    <recommendedName>
        <fullName evidence="1">Rhodanese domain-containing protein</fullName>
    </recommendedName>
</protein>
<dbReference type="PROSITE" id="PS50206">
    <property type="entry name" value="RHODANESE_3"/>
    <property type="match status" value="1"/>
</dbReference>
<accession>A0A6C0BQY3</accession>
<dbReference type="Gene3D" id="3.40.250.10">
    <property type="entry name" value="Rhodanese-like domain"/>
    <property type="match status" value="1"/>
</dbReference>
<evidence type="ECO:0000259" key="1">
    <source>
        <dbReference type="PROSITE" id="PS50206"/>
    </source>
</evidence>
<sequence length="283" mass="32796">MPTKGSCASCLHFDVDKIVKSKESLKPSWLSKHDYTRHFIDEHPLTLKTPKTFNVEMKMEVGRRFAGRRLLYWAANEKKSRSPIIEDARTAYGRFENSGVAKVSSTGNVVLRFDCPQLYKAKHNDKSKSTTFFRHVHFVVDKDGEWDRQIYTKVVICKYRFNTFIDELKSGTTVIINALPAEYFAKDHVPNSYNLFHKTIAKMSVKELHDWFGEVIKIHYPKLASHLKSKKLEMYEIPIVTYCAHEKCNASELALKELMKKGFVNINEYGGGIMEYRKMIPVD</sequence>
<dbReference type="Pfam" id="PF00581">
    <property type="entry name" value="Rhodanese"/>
    <property type="match status" value="1"/>
</dbReference>
<dbReference type="SUPFAM" id="SSF52821">
    <property type="entry name" value="Rhodanese/Cell cycle control phosphatase"/>
    <property type="match status" value="1"/>
</dbReference>
<reference evidence="2" key="1">
    <citation type="journal article" date="2020" name="Nature">
        <title>Giant virus diversity and host interactions through global metagenomics.</title>
        <authorList>
            <person name="Schulz F."/>
            <person name="Roux S."/>
            <person name="Paez-Espino D."/>
            <person name="Jungbluth S."/>
            <person name="Walsh D.A."/>
            <person name="Denef V.J."/>
            <person name="McMahon K.D."/>
            <person name="Konstantinidis K.T."/>
            <person name="Eloe-Fadrosh E.A."/>
            <person name="Kyrpides N.C."/>
            <person name="Woyke T."/>
        </authorList>
    </citation>
    <scope>NUCLEOTIDE SEQUENCE</scope>
    <source>
        <strain evidence="2">GVMAG-M-3300018416-45</strain>
    </source>
</reference>
<name>A0A6C0BQY3_9ZZZZ</name>
<organism evidence="2">
    <name type="scientific">viral metagenome</name>
    <dbReference type="NCBI Taxonomy" id="1070528"/>
    <lineage>
        <taxon>unclassified sequences</taxon>
        <taxon>metagenomes</taxon>
        <taxon>organismal metagenomes</taxon>
    </lineage>
</organism>